<proteinExistence type="predicted"/>
<dbReference type="RefSeq" id="WP_183310132.1">
    <property type="nucleotide sequence ID" value="NZ_JACIEW010000002.1"/>
</dbReference>
<evidence type="ECO:0000313" key="2">
    <source>
        <dbReference type="EMBL" id="MBB4051369.1"/>
    </source>
</evidence>
<name>A0A7W6NAC7_9HYPH</name>
<dbReference type="InterPro" id="IPR009492">
    <property type="entry name" value="TniQ"/>
</dbReference>
<accession>A0A7W6NAC7</accession>
<comment type="caution">
    <text evidence="2">The sequence shown here is derived from an EMBL/GenBank/DDBJ whole genome shotgun (WGS) entry which is preliminary data.</text>
</comment>
<feature type="domain" description="TniQ" evidence="1">
    <location>
        <begin position="12"/>
        <end position="111"/>
    </location>
</feature>
<dbReference type="Proteomes" id="UP000547011">
    <property type="component" value="Unassembled WGS sequence"/>
</dbReference>
<organism evidence="2 3">
    <name type="scientific">Devosia subaequoris</name>
    <dbReference type="NCBI Taxonomy" id="395930"/>
    <lineage>
        <taxon>Bacteria</taxon>
        <taxon>Pseudomonadati</taxon>
        <taxon>Pseudomonadota</taxon>
        <taxon>Alphaproteobacteria</taxon>
        <taxon>Hyphomicrobiales</taxon>
        <taxon>Devosiaceae</taxon>
        <taxon>Devosia</taxon>
    </lineage>
</organism>
<reference evidence="2 3" key="1">
    <citation type="submission" date="2020-08" db="EMBL/GenBank/DDBJ databases">
        <title>Genomic Encyclopedia of Type Strains, Phase IV (KMG-IV): sequencing the most valuable type-strain genomes for metagenomic binning, comparative biology and taxonomic classification.</title>
        <authorList>
            <person name="Goeker M."/>
        </authorList>
    </citation>
    <scope>NUCLEOTIDE SEQUENCE [LARGE SCALE GENOMIC DNA]</scope>
    <source>
        <strain evidence="2 3">DSM 23447</strain>
    </source>
</reference>
<protein>
    <recommendedName>
        <fullName evidence="1">TniQ domain-containing protein</fullName>
    </recommendedName>
</protein>
<evidence type="ECO:0000313" key="3">
    <source>
        <dbReference type="Proteomes" id="UP000547011"/>
    </source>
</evidence>
<dbReference type="Pfam" id="PF06527">
    <property type="entry name" value="TniQ"/>
    <property type="match status" value="1"/>
</dbReference>
<dbReference type="AlphaFoldDB" id="A0A7W6NAC7"/>
<sequence>MQGKLAELKWREQEPAHSYASRLAAHYACSSVKEFLSDFDINNYRFAAGEDFEVEALATLTGTDQDLLRLATPKTKAGTFAFGSEKFSLYYSRRKRIAACVECIGEDINGHRDTLPEAAAYLRQP</sequence>
<keyword evidence="3" id="KW-1185">Reference proteome</keyword>
<evidence type="ECO:0000259" key="1">
    <source>
        <dbReference type="Pfam" id="PF06527"/>
    </source>
</evidence>
<gene>
    <name evidence="2" type="ORF">GGR20_001005</name>
</gene>
<dbReference type="EMBL" id="JACIEW010000002">
    <property type="protein sequence ID" value="MBB4051369.1"/>
    <property type="molecule type" value="Genomic_DNA"/>
</dbReference>